<gene>
    <name evidence="1" type="ORF">FPZ49_25340</name>
</gene>
<sequence length="344" mass="40250">MTYNLDLLEEHQNKLWVKLLAGKIPDELVVLSNPDGAFYWDQVNEKILKYFAKQCLDQPWVNHFALAILCLTDRNLTPASIMNITSVLNARFRDLFSYFKIASIGELKPYHVEQYVTGQIIPEHSDRQRQSILTGYNTFVFNLKKWLGTQFIEEIQLKLTSYMLPHMPFDNRDFSARAKANSGANRNPGLLIQGLYLTRKQRLTNKLFINIEPLYIACMFARFALDIITSSGARINELLQISYDKDCCVVTVDNSVNPPQKNYIFRLTPKGKEEPENYYMPEEVFKFMTEIVKTLKEAYRSDKLPEVEYDVETRKHLMPSRRYIFQYQSRHINVFTIIPRGCKI</sequence>
<dbReference type="Proteomes" id="UP000317036">
    <property type="component" value="Unassembled WGS sequence"/>
</dbReference>
<accession>A0A559K4Q1</accession>
<keyword evidence="2" id="KW-1185">Reference proteome</keyword>
<proteinExistence type="predicted"/>
<dbReference type="OrthoDB" id="2726692at2"/>
<organism evidence="1 2">
    <name type="scientific">Paenibacillus cremeus</name>
    <dbReference type="NCBI Taxonomy" id="2163881"/>
    <lineage>
        <taxon>Bacteria</taxon>
        <taxon>Bacillati</taxon>
        <taxon>Bacillota</taxon>
        <taxon>Bacilli</taxon>
        <taxon>Bacillales</taxon>
        <taxon>Paenibacillaceae</taxon>
        <taxon>Paenibacillus</taxon>
    </lineage>
</organism>
<name>A0A559K4Q1_9BACL</name>
<protein>
    <submittedName>
        <fullName evidence="1">Uncharacterized protein</fullName>
    </submittedName>
</protein>
<dbReference type="RefSeq" id="WP_144852394.1">
    <property type="nucleotide sequence ID" value="NZ_VNJI01000042.1"/>
</dbReference>
<dbReference type="AlphaFoldDB" id="A0A559K4Q1"/>
<evidence type="ECO:0000313" key="2">
    <source>
        <dbReference type="Proteomes" id="UP000317036"/>
    </source>
</evidence>
<comment type="caution">
    <text evidence="1">The sequence shown here is derived from an EMBL/GenBank/DDBJ whole genome shotgun (WGS) entry which is preliminary data.</text>
</comment>
<evidence type="ECO:0000313" key="1">
    <source>
        <dbReference type="EMBL" id="TVY07119.1"/>
    </source>
</evidence>
<dbReference type="EMBL" id="VNJI01000042">
    <property type="protein sequence ID" value="TVY07119.1"/>
    <property type="molecule type" value="Genomic_DNA"/>
</dbReference>
<reference evidence="1 2" key="1">
    <citation type="submission" date="2019-07" db="EMBL/GenBank/DDBJ databases">
        <authorList>
            <person name="Kim J."/>
        </authorList>
    </citation>
    <scope>NUCLEOTIDE SEQUENCE [LARGE SCALE GENOMIC DNA]</scope>
    <source>
        <strain evidence="1 2">JC52</strain>
    </source>
</reference>